<dbReference type="OrthoDB" id="696485at2759"/>
<name>A0A9J5ZCI4_SOLCO</name>
<comment type="caution">
    <text evidence="1">The sequence shown here is derived from an EMBL/GenBank/DDBJ whole genome shotgun (WGS) entry which is preliminary data.</text>
</comment>
<dbReference type="InterPro" id="IPR022228">
    <property type="entry name" value="DUF3755"/>
</dbReference>
<dbReference type="PANTHER" id="PTHR14000">
    <property type="entry name" value="FINGER CCCH DOMAIN PROTEIN, PUTATIVE (DUF3755)-RELATED"/>
    <property type="match status" value="1"/>
</dbReference>
<sequence length="166" mass="19497">MRQMRPTITYSCIANCKVTSQLWSMFLKLTDNNFTMPEHTADLLSCWIRRGGSKSQKKWWRMIPACIWWTIWKERNGRSYENKTNSIQKVKEKSIVFFYFWCKLQDNVDLFFQTKNNLTAILNKMKNMPGIMSQMPPLPVFLNEELASSLLPSSAQLLALFSLNLL</sequence>
<keyword evidence="2" id="KW-1185">Reference proteome</keyword>
<gene>
    <name evidence="1" type="ORF">H5410_019879</name>
</gene>
<dbReference type="EMBL" id="JACXVP010000004">
    <property type="protein sequence ID" value="KAG5608598.1"/>
    <property type="molecule type" value="Genomic_DNA"/>
</dbReference>
<dbReference type="Proteomes" id="UP000824120">
    <property type="component" value="Chromosome 4"/>
</dbReference>
<evidence type="ECO:0000313" key="2">
    <source>
        <dbReference type="Proteomes" id="UP000824120"/>
    </source>
</evidence>
<evidence type="ECO:0000313" key="1">
    <source>
        <dbReference type="EMBL" id="KAG5608598.1"/>
    </source>
</evidence>
<reference evidence="1 2" key="1">
    <citation type="submission" date="2020-09" db="EMBL/GenBank/DDBJ databases">
        <title>De no assembly of potato wild relative species, Solanum commersonii.</title>
        <authorList>
            <person name="Cho K."/>
        </authorList>
    </citation>
    <scope>NUCLEOTIDE SEQUENCE [LARGE SCALE GENOMIC DNA]</scope>
    <source>
        <strain evidence="1">LZ3.2</strain>
        <tissue evidence="1">Leaf</tissue>
    </source>
</reference>
<dbReference type="PANTHER" id="PTHR14000:SF14">
    <property type="entry name" value="MYB-LIKE DOMAIN-CONTAINING PROTEIN"/>
    <property type="match status" value="1"/>
</dbReference>
<proteinExistence type="predicted"/>
<protein>
    <submittedName>
        <fullName evidence="1">Uncharacterized protein</fullName>
    </submittedName>
</protein>
<organism evidence="1 2">
    <name type="scientific">Solanum commersonii</name>
    <name type="common">Commerson's wild potato</name>
    <name type="synonym">Commerson's nightshade</name>
    <dbReference type="NCBI Taxonomy" id="4109"/>
    <lineage>
        <taxon>Eukaryota</taxon>
        <taxon>Viridiplantae</taxon>
        <taxon>Streptophyta</taxon>
        <taxon>Embryophyta</taxon>
        <taxon>Tracheophyta</taxon>
        <taxon>Spermatophyta</taxon>
        <taxon>Magnoliopsida</taxon>
        <taxon>eudicotyledons</taxon>
        <taxon>Gunneridae</taxon>
        <taxon>Pentapetalae</taxon>
        <taxon>asterids</taxon>
        <taxon>lamiids</taxon>
        <taxon>Solanales</taxon>
        <taxon>Solanaceae</taxon>
        <taxon>Solanoideae</taxon>
        <taxon>Solaneae</taxon>
        <taxon>Solanum</taxon>
    </lineage>
</organism>
<dbReference type="Pfam" id="PF12579">
    <property type="entry name" value="DUF3755"/>
    <property type="match status" value="1"/>
</dbReference>
<dbReference type="AlphaFoldDB" id="A0A9J5ZCI4"/>
<accession>A0A9J5ZCI4</accession>